<reference evidence="2 3" key="1">
    <citation type="submission" date="2016-11" db="EMBL/GenBank/DDBJ databases">
        <title>The macronuclear genome of Stentor coeruleus: a giant cell with tiny introns.</title>
        <authorList>
            <person name="Slabodnick M."/>
            <person name="Ruby J.G."/>
            <person name="Reiff S.B."/>
            <person name="Swart E.C."/>
            <person name="Gosai S."/>
            <person name="Prabakaran S."/>
            <person name="Witkowska E."/>
            <person name="Larue G.E."/>
            <person name="Fisher S."/>
            <person name="Freeman R.M."/>
            <person name="Gunawardena J."/>
            <person name="Chu W."/>
            <person name="Stover N.A."/>
            <person name="Gregory B.D."/>
            <person name="Nowacki M."/>
            <person name="Derisi J."/>
            <person name="Roy S.W."/>
            <person name="Marshall W.F."/>
            <person name="Sood P."/>
        </authorList>
    </citation>
    <scope>NUCLEOTIDE SEQUENCE [LARGE SCALE GENOMIC DNA]</scope>
    <source>
        <strain evidence="2">WM001</strain>
    </source>
</reference>
<dbReference type="OrthoDB" id="326705at2759"/>
<comment type="caution">
    <text evidence="2">The sequence shown here is derived from an EMBL/GenBank/DDBJ whole genome shotgun (WGS) entry which is preliminary data.</text>
</comment>
<evidence type="ECO:0000259" key="1">
    <source>
        <dbReference type="PROSITE" id="PS50222"/>
    </source>
</evidence>
<organism evidence="2 3">
    <name type="scientific">Stentor coeruleus</name>
    <dbReference type="NCBI Taxonomy" id="5963"/>
    <lineage>
        <taxon>Eukaryota</taxon>
        <taxon>Sar</taxon>
        <taxon>Alveolata</taxon>
        <taxon>Ciliophora</taxon>
        <taxon>Postciliodesmatophora</taxon>
        <taxon>Heterotrichea</taxon>
        <taxon>Heterotrichida</taxon>
        <taxon>Stentoridae</taxon>
        <taxon>Stentor</taxon>
    </lineage>
</organism>
<dbReference type="EMBL" id="MPUH01000216">
    <property type="protein sequence ID" value="OMJ86084.1"/>
    <property type="molecule type" value="Genomic_DNA"/>
</dbReference>
<keyword evidence="3" id="KW-1185">Reference proteome</keyword>
<dbReference type="AlphaFoldDB" id="A0A1R2CAP4"/>
<dbReference type="GO" id="GO:0005509">
    <property type="term" value="F:calcium ion binding"/>
    <property type="evidence" value="ECO:0007669"/>
    <property type="project" value="InterPro"/>
</dbReference>
<sequence>MESIGTLESFFPSFANTPFITQAAMLQTFHNSIYSVKTTPTPPTTAAGIKITLAQRLGLKVYEQNNHYYSDRENVVTRAYERTKKCATPAFDTMSDSSKTSFHRSDYKNIKSKVKSFRSKTKQDSDKEIAITMKDKVRNELMLNHNHYIIRTIKKATRNDEYKTSGRYLDSTNLFNRLSSRMASPELEMKPFKQKPSFGTGKIIHKRSKALSKIIIDTNTNWLEKHGNTQDLASSSQISKIIFKMIDPDNKGEVSCIKFIDFLIEIGMPMDPKSLYQLICKIKHSTNLENLKIYNDDISNLCRGDNKTNSILLSLIEEVLGPNDNSWSSIESINMLSLFEVLRTWWNECDDKKYNYVHCNKICEMIVSKKVASDLNEAYKIVGNFAVGSHLDFCKFQQIFGKSLIKHALTTIQYKFSVEDWENPELSYALKLSQLKRQLIFAGIYFPVPQISLNEGLAMLQAIEKYAKFKNEPIARMSYEEFCSAWLELTGETIGRSAFKPQTAYYDEHSAEIASKITQKVLNRYTVIGNYKPL</sequence>
<name>A0A1R2CAP4_9CILI</name>
<proteinExistence type="predicted"/>
<evidence type="ECO:0000313" key="3">
    <source>
        <dbReference type="Proteomes" id="UP000187209"/>
    </source>
</evidence>
<dbReference type="InterPro" id="IPR002048">
    <property type="entry name" value="EF_hand_dom"/>
</dbReference>
<evidence type="ECO:0000313" key="2">
    <source>
        <dbReference type="EMBL" id="OMJ86084.1"/>
    </source>
</evidence>
<dbReference type="PROSITE" id="PS50222">
    <property type="entry name" value="EF_HAND_2"/>
    <property type="match status" value="1"/>
</dbReference>
<dbReference type="Proteomes" id="UP000187209">
    <property type="component" value="Unassembled WGS sequence"/>
</dbReference>
<protein>
    <recommendedName>
        <fullName evidence="1">EF-hand domain-containing protein</fullName>
    </recommendedName>
</protein>
<gene>
    <name evidence="2" type="ORF">SteCoe_12440</name>
</gene>
<accession>A0A1R2CAP4</accession>
<feature type="domain" description="EF-hand" evidence="1">
    <location>
        <begin position="234"/>
        <end position="269"/>
    </location>
</feature>